<dbReference type="Proteomes" id="UP000327013">
    <property type="component" value="Chromosome 1"/>
</dbReference>
<accession>A0A5N6QHX9</accession>
<dbReference type="AlphaFoldDB" id="A0A5N6QHX9"/>
<gene>
    <name evidence="1" type="ORF">FH972_003421</name>
</gene>
<sequence length="50" mass="5829">MATADEEKMVTSDEHKKAHILFKSQKITLLFLMIIRRFLQQPKARIASTL</sequence>
<proteinExistence type="predicted"/>
<protein>
    <submittedName>
        <fullName evidence="1">Uncharacterized protein</fullName>
    </submittedName>
</protein>
<reference evidence="1 2" key="1">
    <citation type="submission" date="2019-06" db="EMBL/GenBank/DDBJ databases">
        <title>A chromosomal-level reference genome of Carpinus fangiana (Coryloideae, Betulaceae).</title>
        <authorList>
            <person name="Yang X."/>
            <person name="Wang Z."/>
            <person name="Zhang L."/>
            <person name="Hao G."/>
            <person name="Liu J."/>
            <person name="Yang Y."/>
        </authorList>
    </citation>
    <scope>NUCLEOTIDE SEQUENCE [LARGE SCALE GENOMIC DNA]</scope>
    <source>
        <strain evidence="1">Cfa_2016G</strain>
        <tissue evidence="1">Leaf</tissue>
    </source>
</reference>
<name>A0A5N6QHX9_9ROSI</name>
<organism evidence="1 2">
    <name type="scientific">Carpinus fangiana</name>
    <dbReference type="NCBI Taxonomy" id="176857"/>
    <lineage>
        <taxon>Eukaryota</taxon>
        <taxon>Viridiplantae</taxon>
        <taxon>Streptophyta</taxon>
        <taxon>Embryophyta</taxon>
        <taxon>Tracheophyta</taxon>
        <taxon>Spermatophyta</taxon>
        <taxon>Magnoliopsida</taxon>
        <taxon>eudicotyledons</taxon>
        <taxon>Gunneridae</taxon>
        <taxon>Pentapetalae</taxon>
        <taxon>rosids</taxon>
        <taxon>fabids</taxon>
        <taxon>Fagales</taxon>
        <taxon>Betulaceae</taxon>
        <taxon>Carpinus</taxon>
    </lineage>
</organism>
<evidence type="ECO:0000313" key="1">
    <source>
        <dbReference type="EMBL" id="KAE7998928.1"/>
    </source>
</evidence>
<dbReference type="EMBL" id="CM017321">
    <property type="protein sequence ID" value="KAE7998928.1"/>
    <property type="molecule type" value="Genomic_DNA"/>
</dbReference>
<evidence type="ECO:0000313" key="2">
    <source>
        <dbReference type="Proteomes" id="UP000327013"/>
    </source>
</evidence>
<keyword evidence="2" id="KW-1185">Reference proteome</keyword>